<evidence type="ECO:0000313" key="1">
    <source>
        <dbReference type="EMBL" id="ODV79144.1"/>
    </source>
</evidence>
<gene>
    <name evidence="1" type="ORF">CANTADRAFT_26178</name>
</gene>
<dbReference type="Proteomes" id="UP000094285">
    <property type="component" value="Unassembled WGS sequence"/>
</dbReference>
<protein>
    <submittedName>
        <fullName evidence="1">Uncharacterized protein</fullName>
    </submittedName>
</protein>
<dbReference type="AlphaFoldDB" id="A0A1E4SI06"/>
<proteinExistence type="predicted"/>
<dbReference type="GeneID" id="30981812"/>
<accession>A0A1E4SI06</accession>
<dbReference type="RefSeq" id="XP_020064266.1">
    <property type="nucleotide sequence ID" value="XM_020207675.1"/>
</dbReference>
<reference evidence="2" key="1">
    <citation type="submission" date="2016-05" db="EMBL/GenBank/DDBJ databases">
        <title>Comparative genomics of biotechnologically important yeasts.</title>
        <authorList>
            <consortium name="DOE Joint Genome Institute"/>
            <person name="Riley R."/>
            <person name="Haridas S."/>
            <person name="Wolfe K.H."/>
            <person name="Lopes M.R."/>
            <person name="Hittinger C.T."/>
            <person name="Goker M."/>
            <person name="Salamov A."/>
            <person name="Wisecaver J."/>
            <person name="Long T.M."/>
            <person name="Aerts A.L."/>
            <person name="Barry K."/>
            <person name="Choi C."/>
            <person name="Clum A."/>
            <person name="Coughlan A.Y."/>
            <person name="Deshpande S."/>
            <person name="Douglass A.P."/>
            <person name="Hanson S.J."/>
            <person name="Klenk H.-P."/>
            <person name="Labutti K."/>
            <person name="Lapidus A."/>
            <person name="Lindquist E."/>
            <person name="Lipzen A."/>
            <person name="Meier-Kolthoff J.P."/>
            <person name="Ohm R.A."/>
            <person name="Otillar R.P."/>
            <person name="Pangilinan J."/>
            <person name="Peng Y."/>
            <person name="Rokas A."/>
            <person name="Rosa C.A."/>
            <person name="Scheuner C."/>
            <person name="Sibirny A.A."/>
            <person name="Slot J.C."/>
            <person name="Stielow J.B."/>
            <person name="Sun H."/>
            <person name="Kurtzman C.P."/>
            <person name="Blackwell M."/>
            <person name="Grigoriev I.V."/>
            <person name="Jeffries T.W."/>
        </authorList>
    </citation>
    <scope>NUCLEOTIDE SEQUENCE [LARGE SCALE GENOMIC DNA]</scope>
    <source>
        <strain evidence="2">NRRL Y-17324</strain>
    </source>
</reference>
<dbReference type="EMBL" id="KV453912">
    <property type="protein sequence ID" value="ODV79144.1"/>
    <property type="molecule type" value="Genomic_DNA"/>
</dbReference>
<sequence>MAASDWLWKFSSLFLFDGFQDRKPQRWQARCGNCWEHLVTARDNATVELDIDHGP</sequence>
<evidence type="ECO:0000313" key="2">
    <source>
        <dbReference type="Proteomes" id="UP000094285"/>
    </source>
</evidence>
<name>A0A1E4SI06_9ASCO</name>
<keyword evidence="2" id="KW-1185">Reference proteome</keyword>
<organism evidence="1 2">
    <name type="scientific">Suhomyces tanzawaensis NRRL Y-17324</name>
    <dbReference type="NCBI Taxonomy" id="984487"/>
    <lineage>
        <taxon>Eukaryota</taxon>
        <taxon>Fungi</taxon>
        <taxon>Dikarya</taxon>
        <taxon>Ascomycota</taxon>
        <taxon>Saccharomycotina</taxon>
        <taxon>Pichiomycetes</taxon>
        <taxon>Debaryomycetaceae</taxon>
        <taxon>Suhomyces</taxon>
    </lineage>
</organism>